<organism evidence="2 3">
    <name type="scientific">Nonomuraea cypriaca</name>
    <dbReference type="NCBI Taxonomy" id="1187855"/>
    <lineage>
        <taxon>Bacteria</taxon>
        <taxon>Bacillati</taxon>
        <taxon>Actinomycetota</taxon>
        <taxon>Actinomycetes</taxon>
        <taxon>Streptosporangiales</taxon>
        <taxon>Streptosporangiaceae</taxon>
        <taxon>Nonomuraea</taxon>
    </lineage>
</organism>
<dbReference type="Pfam" id="PF01872">
    <property type="entry name" value="RibD_C"/>
    <property type="match status" value="1"/>
</dbReference>
<evidence type="ECO:0000313" key="3">
    <source>
        <dbReference type="Proteomes" id="UP000605361"/>
    </source>
</evidence>
<evidence type="ECO:0000313" key="2">
    <source>
        <dbReference type="EMBL" id="MBF8189075.1"/>
    </source>
</evidence>
<dbReference type="PANTHER" id="PTHR38011:SF12">
    <property type="entry name" value="BIFUNCTIONAL DEAMINASE-REDUCTASE DOMAIN PROTEIN"/>
    <property type="match status" value="1"/>
</dbReference>
<dbReference type="InterPro" id="IPR002734">
    <property type="entry name" value="RibDG_C"/>
</dbReference>
<dbReference type="GO" id="GO:0008703">
    <property type="term" value="F:5-amino-6-(5-phosphoribosylamino)uracil reductase activity"/>
    <property type="evidence" value="ECO:0007669"/>
    <property type="project" value="InterPro"/>
</dbReference>
<dbReference type="InterPro" id="IPR050765">
    <property type="entry name" value="Riboflavin_Biosynth_HTPR"/>
</dbReference>
<evidence type="ECO:0000259" key="1">
    <source>
        <dbReference type="Pfam" id="PF01872"/>
    </source>
</evidence>
<dbReference type="AlphaFoldDB" id="A0A931ACJ4"/>
<dbReference type="InterPro" id="IPR024072">
    <property type="entry name" value="DHFR-like_dom_sf"/>
</dbReference>
<name>A0A931ACJ4_9ACTN</name>
<sequence>MGKIFSHMTMSLDGYIAQPDDQVGELFDWYQAGDVTVPNPNEDISVKVDDASAEAWRDLTENTGALIAGRRLFDIAGGWNDKHPAGAPVVVVTHRPPADAAEKWPTTTFVDGVEAAINRAKQIAGDKNVTIASANVTQQALALGLVEEVCVSLVPVLFGEGIPYFSKIEGGHLLLDDPVVVQGRRALHLRYPVRRQAL</sequence>
<dbReference type="Gene3D" id="3.40.430.10">
    <property type="entry name" value="Dihydrofolate Reductase, subunit A"/>
    <property type="match status" value="1"/>
</dbReference>
<dbReference type="PANTHER" id="PTHR38011">
    <property type="entry name" value="DIHYDROFOLATE REDUCTASE FAMILY PROTEIN (AFU_ORTHOLOGUE AFUA_8G06820)"/>
    <property type="match status" value="1"/>
</dbReference>
<dbReference type="GO" id="GO:0009231">
    <property type="term" value="P:riboflavin biosynthetic process"/>
    <property type="evidence" value="ECO:0007669"/>
    <property type="project" value="InterPro"/>
</dbReference>
<dbReference type="RefSeq" id="WP_195898013.1">
    <property type="nucleotide sequence ID" value="NZ_JADOGI010000082.1"/>
</dbReference>
<protein>
    <submittedName>
        <fullName evidence="2">Dihydrofolate reductase family protein</fullName>
    </submittedName>
</protein>
<comment type="caution">
    <text evidence="2">The sequence shown here is derived from an EMBL/GenBank/DDBJ whole genome shotgun (WGS) entry which is preliminary data.</text>
</comment>
<feature type="domain" description="Bacterial bifunctional deaminase-reductase C-terminal" evidence="1">
    <location>
        <begin position="3"/>
        <end position="167"/>
    </location>
</feature>
<accession>A0A931ACJ4</accession>
<keyword evidence="3" id="KW-1185">Reference proteome</keyword>
<dbReference type="SUPFAM" id="SSF53597">
    <property type="entry name" value="Dihydrofolate reductase-like"/>
    <property type="match status" value="1"/>
</dbReference>
<gene>
    <name evidence="2" type="ORF">ITP53_25740</name>
</gene>
<dbReference type="EMBL" id="JADOGI010000082">
    <property type="protein sequence ID" value="MBF8189075.1"/>
    <property type="molecule type" value="Genomic_DNA"/>
</dbReference>
<reference evidence="2" key="1">
    <citation type="submission" date="2020-11" db="EMBL/GenBank/DDBJ databases">
        <title>Whole-genome analyses of Nonomuraea sp. K274.</title>
        <authorList>
            <person name="Veyisoglu A."/>
        </authorList>
    </citation>
    <scope>NUCLEOTIDE SEQUENCE</scope>
    <source>
        <strain evidence="2">K274</strain>
    </source>
</reference>
<dbReference type="Proteomes" id="UP000605361">
    <property type="component" value="Unassembled WGS sequence"/>
</dbReference>
<proteinExistence type="predicted"/>